<dbReference type="SUPFAM" id="SSF47413">
    <property type="entry name" value="lambda repressor-like DNA-binding domains"/>
    <property type="match status" value="1"/>
</dbReference>
<proteinExistence type="predicted"/>
<evidence type="ECO:0000256" key="1">
    <source>
        <dbReference type="SAM" id="MobiDB-lite"/>
    </source>
</evidence>
<name>A0A024HMU3_PSEKB</name>
<dbReference type="Proteomes" id="UP000025241">
    <property type="component" value="Chromosome I"/>
</dbReference>
<dbReference type="GO" id="GO:0003677">
    <property type="term" value="F:DNA binding"/>
    <property type="evidence" value="ECO:0007669"/>
    <property type="project" value="InterPro"/>
</dbReference>
<dbReference type="SMART" id="SM00530">
    <property type="entry name" value="HTH_XRE"/>
    <property type="match status" value="1"/>
</dbReference>
<feature type="domain" description="HTH cro/C1-type" evidence="2">
    <location>
        <begin position="23"/>
        <end position="54"/>
    </location>
</feature>
<evidence type="ECO:0000313" key="4">
    <source>
        <dbReference type="Proteomes" id="UP000025241"/>
    </source>
</evidence>
<evidence type="ECO:0000259" key="2">
    <source>
        <dbReference type="PROSITE" id="PS50943"/>
    </source>
</evidence>
<sequence>MGRERPHLYPMLERLLLGFGERIRLARLRRDLSMVAVAEEAGVSRETLNKIERGDPGVALGSYARVLEVLGLAGDIDLWAQNDDHGRQLQDDRLPKRASRRKAPNEGGND</sequence>
<gene>
    <name evidence="3" type="ORF">PKB_4418</name>
</gene>
<dbReference type="PROSITE" id="PS50943">
    <property type="entry name" value="HTH_CROC1"/>
    <property type="match status" value="1"/>
</dbReference>
<dbReference type="CDD" id="cd00093">
    <property type="entry name" value="HTH_XRE"/>
    <property type="match status" value="1"/>
</dbReference>
<feature type="region of interest" description="Disordered" evidence="1">
    <location>
        <begin position="84"/>
        <end position="110"/>
    </location>
</feature>
<dbReference type="STRING" id="1301098.PKB_4418"/>
<dbReference type="HOGENOM" id="CLU_153788_1_3_6"/>
<feature type="compositionally biased region" description="Basic and acidic residues" evidence="1">
    <location>
        <begin position="84"/>
        <end position="95"/>
    </location>
</feature>
<evidence type="ECO:0000313" key="3">
    <source>
        <dbReference type="EMBL" id="CDF85743.1"/>
    </source>
</evidence>
<dbReference type="AlphaFoldDB" id="A0A024HMU3"/>
<dbReference type="Gene3D" id="1.10.260.40">
    <property type="entry name" value="lambda repressor-like DNA-binding domains"/>
    <property type="match status" value="1"/>
</dbReference>
<dbReference type="EMBL" id="HG322950">
    <property type="protein sequence ID" value="CDF85743.1"/>
    <property type="molecule type" value="Genomic_DNA"/>
</dbReference>
<dbReference type="InterPro" id="IPR010982">
    <property type="entry name" value="Lambda_DNA-bd_dom_sf"/>
</dbReference>
<reference evidence="3 4" key="1">
    <citation type="submission" date="2013-03" db="EMBL/GenBank/DDBJ databases">
        <authorList>
            <person name="Linke B."/>
        </authorList>
    </citation>
    <scope>NUCLEOTIDE SEQUENCE [LARGE SCALE GENOMIC DNA]</scope>
    <source>
        <strain evidence="3 4">B13</strain>
    </source>
</reference>
<dbReference type="eggNOG" id="COG1426">
    <property type="taxonomic scope" value="Bacteria"/>
</dbReference>
<dbReference type="KEGG" id="pkc:PKB_4418"/>
<dbReference type="Pfam" id="PF13560">
    <property type="entry name" value="HTH_31"/>
    <property type="match status" value="1"/>
</dbReference>
<reference evidence="3 4" key="2">
    <citation type="submission" date="2014-05" db="EMBL/GenBank/DDBJ databases">
        <title>Genome sequence of the 3-chlorobenzoate degrading bacterium Pseudomonas knackmussii B13 shows multiple evidence for horizontal gene transfer.</title>
        <authorList>
            <person name="Miyazaki R."/>
            <person name="Bertelli C."/>
            <person name="Falquet L."/>
            <person name="Robinson-Rechavi M."/>
            <person name="Gharib W."/>
            <person name="Roy S."/>
            <person name="Van der Meer J.R."/>
        </authorList>
    </citation>
    <scope>NUCLEOTIDE SEQUENCE [LARGE SCALE GENOMIC DNA]</scope>
    <source>
        <strain evidence="3 4">B13</strain>
    </source>
</reference>
<protein>
    <recommendedName>
        <fullName evidence="2">HTH cro/C1-type domain-containing protein</fullName>
    </recommendedName>
</protein>
<accession>A0A024HMU3</accession>
<dbReference type="RefSeq" id="WP_084166693.1">
    <property type="nucleotide sequence ID" value="NZ_HG322950.1"/>
</dbReference>
<dbReference type="InterPro" id="IPR001387">
    <property type="entry name" value="Cro/C1-type_HTH"/>
</dbReference>
<keyword evidence="4" id="KW-1185">Reference proteome</keyword>
<dbReference type="OrthoDB" id="5593110at2"/>
<organism evidence="3 4">
    <name type="scientific">Pseudomonas knackmussii (strain DSM 6978 / CCUG 54928 / LMG 23759 / B13)</name>
    <dbReference type="NCBI Taxonomy" id="1301098"/>
    <lineage>
        <taxon>Bacteria</taxon>
        <taxon>Pseudomonadati</taxon>
        <taxon>Pseudomonadota</taxon>
        <taxon>Gammaproteobacteria</taxon>
        <taxon>Pseudomonadales</taxon>
        <taxon>Pseudomonadaceae</taxon>
        <taxon>Pseudomonas</taxon>
    </lineage>
</organism>